<accession>A0A1Y2GVR8</accession>
<sequence length="463" mass="53134">MLLRRVMFPKPGLKPKDTGYILDQHIKSLTTKGNILAQALRRHLHNIQELELYSHVTEALETIVMEAEHNGEEEKEKGEEKGNEEVKKKKVVTCTRLTRIKVHTIERLGEDKFLTLLEHNPDLVELLIPSSLLTSSAAFITRFLKVLETRLPHLRVLTIGGGGILPISAAVPIISTCSDSRIKFLRLLRKLPTAAQVAVLQHCGPSLAHFVITTPLDMRVAQTIRDYCPNIQRLLSEYIHIFSEEQYHVLEGFLDACKPSTAVHMAQQQSSHKGLKTFHTMNFQDSLMDALLESHETLEDVIFMDQQVSSQQFQRVLTTCVSLRHLSTWSYNKSRPNITFRDIIGSPEWVCRNHQFLYLRISDSVNEDDLMEYGDLALRHLIGLKKLRRLKVPISVWHGVGQEEYEFIVKEWPRLNQVELTLNDTGGQTIDDFWLLGNTDHWKWFKQRRPDLKLMCANAGAVL</sequence>
<organism evidence="1 2">
    <name type="scientific">Lobosporangium transversale</name>
    <dbReference type="NCBI Taxonomy" id="64571"/>
    <lineage>
        <taxon>Eukaryota</taxon>
        <taxon>Fungi</taxon>
        <taxon>Fungi incertae sedis</taxon>
        <taxon>Mucoromycota</taxon>
        <taxon>Mortierellomycotina</taxon>
        <taxon>Mortierellomycetes</taxon>
        <taxon>Mortierellales</taxon>
        <taxon>Mortierellaceae</taxon>
        <taxon>Lobosporangium</taxon>
    </lineage>
</organism>
<dbReference type="SUPFAM" id="SSF52047">
    <property type="entry name" value="RNI-like"/>
    <property type="match status" value="1"/>
</dbReference>
<dbReference type="InterPro" id="IPR032675">
    <property type="entry name" value="LRR_dom_sf"/>
</dbReference>
<name>A0A1Y2GVR8_9FUNG</name>
<comment type="caution">
    <text evidence="1">The sequence shown here is derived from an EMBL/GenBank/DDBJ whole genome shotgun (WGS) entry which is preliminary data.</text>
</comment>
<dbReference type="RefSeq" id="XP_021884161.1">
    <property type="nucleotide sequence ID" value="XM_022029826.1"/>
</dbReference>
<evidence type="ECO:0000313" key="2">
    <source>
        <dbReference type="Proteomes" id="UP000193648"/>
    </source>
</evidence>
<evidence type="ECO:0000313" key="1">
    <source>
        <dbReference type="EMBL" id="ORZ26396.1"/>
    </source>
</evidence>
<dbReference type="InParanoid" id="A0A1Y2GVR8"/>
<dbReference type="OrthoDB" id="2426713at2759"/>
<protein>
    <submittedName>
        <fullName evidence="1">Uncharacterized protein</fullName>
    </submittedName>
</protein>
<gene>
    <name evidence="1" type="ORF">BCR41DRAFT_419915</name>
</gene>
<keyword evidence="2" id="KW-1185">Reference proteome</keyword>
<dbReference type="EMBL" id="MCFF01000007">
    <property type="protein sequence ID" value="ORZ26396.1"/>
    <property type="molecule type" value="Genomic_DNA"/>
</dbReference>
<dbReference type="Proteomes" id="UP000193648">
    <property type="component" value="Unassembled WGS sequence"/>
</dbReference>
<dbReference type="Gene3D" id="3.80.10.10">
    <property type="entry name" value="Ribonuclease Inhibitor"/>
    <property type="match status" value="1"/>
</dbReference>
<dbReference type="AlphaFoldDB" id="A0A1Y2GVR8"/>
<reference evidence="1 2" key="1">
    <citation type="submission" date="2016-07" db="EMBL/GenBank/DDBJ databases">
        <title>Pervasive Adenine N6-methylation of Active Genes in Fungi.</title>
        <authorList>
            <consortium name="DOE Joint Genome Institute"/>
            <person name="Mondo S.J."/>
            <person name="Dannebaum R.O."/>
            <person name="Kuo R.C."/>
            <person name="Labutti K."/>
            <person name="Haridas S."/>
            <person name="Kuo A."/>
            <person name="Salamov A."/>
            <person name="Ahrendt S.R."/>
            <person name="Lipzen A."/>
            <person name="Sullivan W."/>
            <person name="Andreopoulos W.B."/>
            <person name="Clum A."/>
            <person name="Lindquist E."/>
            <person name="Daum C."/>
            <person name="Ramamoorthy G.K."/>
            <person name="Gryganskyi A."/>
            <person name="Culley D."/>
            <person name="Magnuson J.K."/>
            <person name="James T.Y."/>
            <person name="O'Malley M.A."/>
            <person name="Stajich J.E."/>
            <person name="Spatafora J.W."/>
            <person name="Visel A."/>
            <person name="Grigoriev I.V."/>
        </authorList>
    </citation>
    <scope>NUCLEOTIDE SEQUENCE [LARGE SCALE GENOMIC DNA]</scope>
    <source>
        <strain evidence="1 2">NRRL 3116</strain>
    </source>
</reference>
<proteinExistence type="predicted"/>
<dbReference type="GeneID" id="33571669"/>